<dbReference type="SUPFAM" id="SSF55785">
    <property type="entry name" value="PYP-like sensor domain (PAS domain)"/>
    <property type="match status" value="2"/>
</dbReference>
<feature type="compositionally biased region" description="Polar residues" evidence="15">
    <location>
        <begin position="164"/>
        <end position="174"/>
    </location>
</feature>
<name>A0AAW0Z372_9TREE</name>
<dbReference type="EMBL" id="JBCAWK010000003">
    <property type="protein sequence ID" value="KAK8864541.1"/>
    <property type="molecule type" value="Genomic_DNA"/>
</dbReference>
<keyword evidence="12" id="KW-0010">Activator</keyword>
<evidence type="ECO:0000256" key="13">
    <source>
        <dbReference type="ARBA" id="ARBA00023163"/>
    </source>
</evidence>
<dbReference type="CDD" id="cd00130">
    <property type="entry name" value="PAS"/>
    <property type="match status" value="2"/>
</dbReference>
<keyword evidence="4" id="KW-0288">FMN</keyword>
<feature type="region of interest" description="Disordered" evidence="15">
    <location>
        <begin position="448"/>
        <end position="474"/>
    </location>
</feature>
<evidence type="ECO:0000256" key="4">
    <source>
        <dbReference type="ARBA" id="ARBA00022643"/>
    </source>
</evidence>
<reference evidence="17 18" key="1">
    <citation type="journal article" date="2024" name="bioRxiv">
        <title>Comparative genomics of Cryptococcus and Kwoniella reveals pathogenesis evolution and contrasting karyotype dynamics via intercentromeric recombination or chromosome fusion.</title>
        <authorList>
            <person name="Coelho M.A."/>
            <person name="David-Palma M."/>
            <person name="Shea T."/>
            <person name="Bowers K."/>
            <person name="McGinley-Smith S."/>
            <person name="Mohammad A.W."/>
            <person name="Gnirke A."/>
            <person name="Yurkov A.M."/>
            <person name="Nowrousian M."/>
            <person name="Sun S."/>
            <person name="Cuomo C.A."/>
            <person name="Heitman J."/>
        </authorList>
    </citation>
    <scope>NUCLEOTIDE SEQUENCE [LARGE SCALE GENOMIC DNA]</scope>
    <source>
        <strain evidence="17 18">CBS 13917</strain>
    </source>
</reference>
<dbReference type="SMART" id="SM00091">
    <property type="entry name" value="PAS"/>
    <property type="match status" value="2"/>
</dbReference>
<dbReference type="KEGG" id="kne:92179050"/>
<evidence type="ECO:0000313" key="18">
    <source>
        <dbReference type="Proteomes" id="UP001388673"/>
    </source>
</evidence>
<evidence type="ECO:0000256" key="5">
    <source>
        <dbReference type="ARBA" id="ARBA00022723"/>
    </source>
</evidence>
<evidence type="ECO:0000259" key="16">
    <source>
        <dbReference type="PROSITE" id="PS50112"/>
    </source>
</evidence>
<organism evidence="17 18">
    <name type="scientific">Kwoniella newhampshirensis</name>
    <dbReference type="NCBI Taxonomy" id="1651941"/>
    <lineage>
        <taxon>Eukaryota</taxon>
        <taxon>Fungi</taxon>
        <taxon>Dikarya</taxon>
        <taxon>Basidiomycota</taxon>
        <taxon>Agaricomycotina</taxon>
        <taxon>Tremellomycetes</taxon>
        <taxon>Tremellales</taxon>
        <taxon>Cryptococcaceae</taxon>
        <taxon>Kwoniella</taxon>
    </lineage>
</organism>
<accession>A0AAW0Z372</accession>
<feature type="domain" description="PAS" evidence="16">
    <location>
        <begin position="510"/>
        <end position="544"/>
    </location>
</feature>
<dbReference type="SMART" id="SM00086">
    <property type="entry name" value="PAC"/>
    <property type="match status" value="2"/>
</dbReference>
<feature type="compositionally biased region" description="Low complexity" evidence="15">
    <location>
        <begin position="390"/>
        <end position="407"/>
    </location>
</feature>
<feature type="compositionally biased region" description="Polar residues" evidence="15">
    <location>
        <begin position="12"/>
        <end position="23"/>
    </location>
</feature>
<gene>
    <name evidence="17" type="ORF">IAR55_001791</name>
</gene>
<keyword evidence="5" id="KW-0479">Metal-binding</keyword>
<keyword evidence="10" id="KW-0805">Transcription regulation</keyword>
<evidence type="ECO:0000256" key="10">
    <source>
        <dbReference type="ARBA" id="ARBA00023015"/>
    </source>
</evidence>
<evidence type="ECO:0000256" key="12">
    <source>
        <dbReference type="ARBA" id="ARBA00023159"/>
    </source>
</evidence>
<evidence type="ECO:0000313" key="17">
    <source>
        <dbReference type="EMBL" id="KAK8864541.1"/>
    </source>
</evidence>
<keyword evidence="13" id="KW-0804">Transcription</keyword>
<feature type="region of interest" description="Disordered" evidence="15">
    <location>
        <begin position="938"/>
        <end position="969"/>
    </location>
</feature>
<feature type="compositionally biased region" description="Pro residues" evidence="15">
    <location>
        <begin position="1"/>
        <end position="11"/>
    </location>
</feature>
<dbReference type="Pfam" id="PF13426">
    <property type="entry name" value="PAS_9"/>
    <property type="match status" value="1"/>
</dbReference>
<evidence type="ECO:0000256" key="7">
    <source>
        <dbReference type="ARBA" id="ARBA00022771"/>
    </source>
</evidence>
<evidence type="ECO:0000256" key="2">
    <source>
        <dbReference type="ARBA" id="ARBA00022606"/>
    </source>
</evidence>
<comment type="caution">
    <text evidence="17">The sequence shown here is derived from an EMBL/GenBank/DDBJ whole genome shotgun (WGS) entry which is preliminary data.</text>
</comment>
<keyword evidence="8" id="KW-0862">Zinc</keyword>
<sequence length="1110" mass="118332">MPQVQRPPPSPVTSVAQPNNPADKQSHRSGGNGAPAPSQNQSAQSPLDWANFMNFQTPPVNGGYQARGNGNGGSSNASDQRGDQYQMFAQSIASRPPASSINFQPPYPRTSSASSIRQAQQNQQQYNPGPSPHSSQPPSFALPSQSPSQVTSPVKPSAKGKSPASRSNSTATETSTRHDSTSQETSANNIDNGLTLDPSAFSRDIRFQVPSFLSNQVGGAPTFPPGGEAWSGFSGANLFGSTDLGQLTPGTIFANAFGLGNQASDQAFCGNGGHSERNVLEGLSGFMNGEGGWDNFSTEAGGKGAETPSNLGHGLSTMFYVNPNPSPNMLAPRNPPAPVTYAGRPRGDTQANTQVSPNNTSSAQSTMPAPSASPRNTTSQQTPHPQHRNSNAASSQSSSSGSMPTSAILPQQATFPSNTYRPSANYEGVSSMSAGNNLSNHINFASSSSAPYAPPPSAQSLMAGPMPPSLTDGPGLYSTTGFDMVGVLARVAARKDPSTVLGPVDLSCSFLVVDIRRYDSPIVYASPSFSQLTGYELPQILGRNCRFLQSPEGEVVKGSKRKYTDNTAVAHLKRMLNAGKECQASLINYRRGGVPFINLVTVVPIPWDGTDIVYHVGFQVDLVEQPNAILRNMRDGSYQVNYTVSNPIEKPLKPPGKEMGVTGLSAEVMEIMGNKVNTIAGGQGEDVGKMEWLKMVLENTDDFVHALSLKGFFQYVSPSVRRVLEYEPEELLNKNISEFAHPSDIVPLMRELKDSTHGSNDSQSAKHVNLVFRIRRKNSGYIWIESVGRLVVEAGKGRKAVILSGRARSVPTLPWDSVAKYGGLAETEFWAKMSFQGLVLHTTSAVDDVLGQPTEDVVGQSFFSLLPGGDNGPPGLTTMQADPTAPVVTVHHALHQALNGETRHGGVSVQHNMVHKSGRQVNVVSIFYAPRQVMSESSPVVASSSEDLSSPEGSQDTRRTSLSSRTGTGLKPTSIVVQVKLLVAPQQLQSQPSTIATLANARPVVHVSSANLFEELETTRGTSWQYELHQLRLLNRRLKEDIASAKRRGAGKLKGKKRKLAEEMGQWSALGAATEGSTAPAIPEQYKAAPRHQLAPGFGLVAPGLGSPYY</sequence>
<dbReference type="FunFam" id="3.30.450.20:FF:000092">
    <property type="entry name" value="Related to white collar 1 protein"/>
    <property type="match status" value="1"/>
</dbReference>
<feature type="compositionally biased region" description="Low complexity" evidence="15">
    <location>
        <begin position="111"/>
        <end position="125"/>
    </location>
</feature>
<evidence type="ECO:0000256" key="3">
    <source>
        <dbReference type="ARBA" id="ARBA00022630"/>
    </source>
</evidence>
<evidence type="ECO:0000256" key="14">
    <source>
        <dbReference type="ARBA" id="ARBA00023170"/>
    </source>
</evidence>
<keyword evidence="9" id="KW-0157">Chromophore</keyword>
<keyword evidence="11" id="KW-0238">DNA-binding</keyword>
<dbReference type="PANTHER" id="PTHR47429:SF7">
    <property type="entry name" value="GATA-FACTOR"/>
    <property type="match status" value="1"/>
</dbReference>
<dbReference type="AlphaFoldDB" id="A0AAW0Z372"/>
<dbReference type="RefSeq" id="XP_066804837.1">
    <property type="nucleotide sequence ID" value="XM_066944914.1"/>
</dbReference>
<protein>
    <recommendedName>
        <fullName evidence="16">PAS domain-containing protein</fullName>
    </recommendedName>
</protein>
<evidence type="ECO:0000256" key="11">
    <source>
        <dbReference type="ARBA" id="ARBA00023125"/>
    </source>
</evidence>
<dbReference type="FunFam" id="3.30.450.20:FF:000064">
    <property type="entry name" value="Vivid PAS protein VVD"/>
    <property type="match status" value="1"/>
</dbReference>
<keyword evidence="18" id="KW-1185">Reference proteome</keyword>
<dbReference type="GO" id="GO:0005634">
    <property type="term" value="C:nucleus"/>
    <property type="evidence" value="ECO:0007669"/>
    <property type="project" value="TreeGrafter"/>
</dbReference>
<feature type="compositionally biased region" description="Low complexity" evidence="15">
    <location>
        <begin position="61"/>
        <end position="78"/>
    </location>
</feature>
<dbReference type="NCBIfam" id="TIGR00229">
    <property type="entry name" value="sensory_box"/>
    <property type="match status" value="1"/>
</dbReference>
<dbReference type="PANTHER" id="PTHR47429">
    <property type="entry name" value="PROTEIN TWIN LOV 1"/>
    <property type="match status" value="1"/>
</dbReference>
<feature type="compositionally biased region" description="Low complexity" evidence="15">
    <location>
        <begin position="132"/>
        <end position="157"/>
    </location>
</feature>
<feature type="compositionally biased region" description="Polar residues" evidence="15">
    <location>
        <begin position="349"/>
        <end position="384"/>
    </location>
</feature>
<keyword evidence="2" id="KW-0716">Sensory transduction</keyword>
<dbReference type="InterPro" id="IPR013655">
    <property type="entry name" value="PAS_fold_3"/>
</dbReference>
<evidence type="ECO:0000256" key="9">
    <source>
        <dbReference type="ARBA" id="ARBA00022991"/>
    </source>
</evidence>
<evidence type="ECO:0000256" key="8">
    <source>
        <dbReference type="ARBA" id="ARBA00022833"/>
    </source>
</evidence>
<proteinExistence type="predicted"/>
<evidence type="ECO:0000256" key="15">
    <source>
        <dbReference type="SAM" id="MobiDB-lite"/>
    </source>
</evidence>
<dbReference type="InterPro" id="IPR001610">
    <property type="entry name" value="PAC"/>
</dbReference>
<keyword evidence="7" id="KW-0863">Zinc-finger</keyword>
<dbReference type="PROSITE" id="PS50112">
    <property type="entry name" value="PAS"/>
    <property type="match status" value="2"/>
</dbReference>
<feature type="compositionally biased region" description="Polar residues" evidence="15">
    <location>
        <begin position="87"/>
        <end position="103"/>
    </location>
</feature>
<keyword evidence="3" id="KW-0285">Flavoprotein</keyword>
<keyword evidence="14" id="KW-0675">Receptor</keyword>
<feature type="domain" description="PAS" evidence="16">
    <location>
        <begin position="689"/>
        <end position="759"/>
    </location>
</feature>
<feature type="compositionally biased region" description="Polar residues" evidence="15">
    <location>
        <begin position="182"/>
        <end position="192"/>
    </location>
</feature>
<dbReference type="Pfam" id="PF08447">
    <property type="entry name" value="PAS_3"/>
    <property type="match status" value="1"/>
</dbReference>
<dbReference type="InterPro" id="IPR000014">
    <property type="entry name" value="PAS"/>
</dbReference>
<dbReference type="GO" id="GO:0003677">
    <property type="term" value="F:DNA binding"/>
    <property type="evidence" value="ECO:0007669"/>
    <property type="project" value="UniProtKB-KW"/>
</dbReference>
<dbReference type="GO" id="GO:0008270">
    <property type="term" value="F:zinc ion binding"/>
    <property type="evidence" value="ECO:0007669"/>
    <property type="project" value="UniProtKB-KW"/>
</dbReference>
<feature type="region of interest" description="Disordered" evidence="15">
    <location>
        <begin position="297"/>
        <end position="408"/>
    </location>
</feature>
<dbReference type="Proteomes" id="UP001388673">
    <property type="component" value="Unassembled WGS sequence"/>
</dbReference>
<keyword evidence="1" id="KW-0600">Photoreceptor protein</keyword>
<dbReference type="Gene3D" id="3.30.450.20">
    <property type="entry name" value="PAS domain"/>
    <property type="match status" value="2"/>
</dbReference>
<evidence type="ECO:0000256" key="6">
    <source>
        <dbReference type="ARBA" id="ARBA00022737"/>
    </source>
</evidence>
<keyword evidence="6" id="KW-0677">Repeat</keyword>
<dbReference type="GeneID" id="92179050"/>
<feature type="region of interest" description="Disordered" evidence="15">
    <location>
        <begin position="1"/>
        <end position="195"/>
    </location>
</feature>
<dbReference type="GO" id="GO:0009881">
    <property type="term" value="F:photoreceptor activity"/>
    <property type="evidence" value="ECO:0007669"/>
    <property type="project" value="UniProtKB-KW"/>
</dbReference>
<evidence type="ECO:0000256" key="1">
    <source>
        <dbReference type="ARBA" id="ARBA00022543"/>
    </source>
</evidence>
<dbReference type="InterPro" id="IPR035965">
    <property type="entry name" value="PAS-like_dom_sf"/>
</dbReference>